<name>A0A1K1R6X6_9BACT</name>
<sequence length="197" mass="22602">MFKFLPDFNYKTMKLKLRHCLLAFIALPAFGQKSNFHFVSSKAQQVNINKGTIFVNGNRAFLLSNGAEFLDSRRNKLIENGGNVFLFLEVSRRADVKDLIIFSVNNSKVDSIANVVSSDIRDYDHDQNLEVGGAYTVAPYPSADSVYYVPYIYYEIVKGRVVLDEEYNEKVNKKKYGVWLKELIEDGKYKVIPKPKH</sequence>
<evidence type="ECO:0008006" key="4">
    <source>
        <dbReference type="Google" id="ProtNLM"/>
    </source>
</evidence>
<dbReference type="AlphaFoldDB" id="A0A1K1R6X6"/>
<evidence type="ECO:0000313" key="2">
    <source>
        <dbReference type="EMBL" id="SFW67689.1"/>
    </source>
</evidence>
<organism evidence="2 3">
    <name type="scientific">Chitinophaga sancti</name>
    <dbReference type="NCBI Taxonomy" id="1004"/>
    <lineage>
        <taxon>Bacteria</taxon>
        <taxon>Pseudomonadati</taxon>
        <taxon>Bacteroidota</taxon>
        <taxon>Chitinophagia</taxon>
        <taxon>Chitinophagales</taxon>
        <taxon>Chitinophagaceae</taxon>
        <taxon>Chitinophaga</taxon>
    </lineage>
</organism>
<proteinExistence type="predicted"/>
<feature type="signal peptide" evidence="1">
    <location>
        <begin position="1"/>
        <end position="31"/>
    </location>
</feature>
<dbReference type="Proteomes" id="UP000183788">
    <property type="component" value="Unassembled WGS sequence"/>
</dbReference>
<accession>A0A1K1R6X6</accession>
<reference evidence="2 3" key="1">
    <citation type="submission" date="2016-11" db="EMBL/GenBank/DDBJ databases">
        <authorList>
            <person name="Jaros S."/>
            <person name="Januszkiewicz K."/>
            <person name="Wedrychowicz H."/>
        </authorList>
    </citation>
    <scope>NUCLEOTIDE SEQUENCE [LARGE SCALE GENOMIC DNA]</scope>
    <source>
        <strain evidence="2 3">DSM 784</strain>
    </source>
</reference>
<protein>
    <recommendedName>
        <fullName evidence="4">DUF4369 domain-containing protein</fullName>
    </recommendedName>
</protein>
<evidence type="ECO:0000256" key="1">
    <source>
        <dbReference type="SAM" id="SignalP"/>
    </source>
</evidence>
<dbReference type="EMBL" id="FPIZ01000010">
    <property type="protein sequence ID" value="SFW67689.1"/>
    <property type="molecule type" value="Genomic_DNA"/>
</dbReference>
<keyword evidence="1" id="KW-0732">Signal</keyword>
<evidence type="ECO:0000313" key="3">
    <source>
        <dbReference type="Proteomes" id="UP000183788"/>
    </source>
</evidence>
<gene>
    <name evidence="2" type="ORF">SAMN05661012_03465</name>
</gene>
<feature type="chain" id="PRO_5012656466" description="DUF4369 domain-containing protein" evidence="1">
    <location>
        <begin position="32"/>
        <end position="197"/>
    </location>
</feature>